<organism evidence="3 4">
    <name type="scientific">Pseudoalteromonas obscura</name>
    <dbReference type="NCBI Taxonomy" id="3048491"/>
    <lineage>
        <taxon>Bacteria</taxon>
        <taxon>Pseudomonadati</taxon>
        <taxon>Pseudomonadota</taxon>
        <taxon>Gammaproteobacteria</taxon>
        <taxon>Alteromonadales</taxon>
        <taxon>Pseudoalteromonadaceae</taxon>
        <taxon>Pseudoalteromonas</taxon>
    </lineage>
</organism>
<feature type="chain" id="PRO_5047138238" description="DUF676 domain-containing protein" evidence="1">
    <location>
        <begin position="21"/>
        <end position="505"/>
    </location>
</feature>
<dbReference type="Proteomes" id="UP001231915">
    <property type="component" value="Unassembled WGS sequence"/>
</dbReference>
<comment type="caution">
    <text evidence="3">The sequence shown here is derived from an EMBL/GenBank/DDBJ whole genome shotgun (WGS) entry which is preliminary data.</text>
</comment>
<evidence type="ECO:0000313" key="4">
    <source>
        <dbReference type="Proteomes" id="UP001231915"/>
    </source>
</evidence>
<evidence type="ECO:0000313" key="3">
    <source>
        <dbReference type="EMBL" id="MDK2596185.1"/>
    </source>
</evidence>
<proteinExistence type="predicted"/>
<dbReference type="EMBL" id="JASJUT010000005">
    <property type="protein sequence ID" value="MDK2596185.1"/>
    <property type="molecule type" value="Genomic_DNA"/>
</dbReference>
<evidence type="ECO:0000259" key="2">
    <source>
        <dbReference type="Pfam" id="PF05057"/>
    </source>
</evidence>
<keyword evidence="4" id="KW-1185">Reference proteome</keyword>
<feature type="signal peptide" evidence="1">
    <location>
        <begin position="1"/>
        <end position="20"/>
    </location>
</feature>
<protein>
    <recommendedName>
        <fullName evidence="2">DUF676 domain-containing protein</fullName>
    </recommendedName>
</protein>
<dbReference type="Gene3D" id="3.40.50.1820">
    <property type="entry name" value="alpha/beta hydrolase"/>
    <property type="match status" value="1"/>
</dbReference>
<keyword evidence="1" id="KW-0732">Signal</keyword>
<feature type="domain" description="DUF676" evidence="2">
    <location>
        <begin position="190"/>
        <end position="293"/>
    </location>
</feature>
<reference evidence="3 4" key="1">
    <citation type="submission" date="2023-05" db="EMBL/GenBank/DDBJ databases">
        <title>Pseudoalteromonas ardens sp. nov., Pseudoalteromonas obscura sp. nov., and Pseudoalteromonas umbrosa sp. nov., isolated from the coral Montipora capitata.</title>
        <authorList>
            <person name="Thomas E.M."/>
            <person name="Smith E.M."/>
            <person name="Papke E."/>
            <person name="Shlafstein M.D."/>
            <person name="Oline D.K."/>
            <person name="Videau P."/>
            <person name="Saw J.H."/>
            <person name="Strangman W.K."/>
            <person name="Ushijima B."/>
        </authorList>
    </citation>
    <scope>NUCLEOTIDE SEQUENCE [LARGE SCALE GENOMIC DNA]</scope>
    <source>
        <strain evidence="3 4">P94</strain>
    </source>
</reference>
<name>A0ABT7EMA3_9GAMM</name>
<accession>A0ABT7EMA3</accession>
<evidence type="ECO:0000256" key="1">
    <source>
        <dbReference type="SAM" id="SignalP"/>
    </source>
</evidence>
<dbReference type="SUPFAM" id="SSF53474">
    <property type="entry name" value="alpha/beta-Hydrolases"/>
    <property type="match status" value="1"/>
</dbReference>
<gene>
    <name evidence="3" type="ORF">QNM18_14075</name>
</gene>
<dbReference type="Pfam" id="PF05057">
    <property type="entry name" value="DUF676"/>
    <property type="match status" value="1"/>
</dbReference>
<dbReference type="RefSeq" id="WP_284137596.1">
    <property type="nucleotide sequence ID" value="NZ_JASJUT010000005.1"/>
</dbReference>
<sequence>MSKMTQLAFLPILFASTQSAAYSVDNPVTRVGDYSVQSVHFELEDIYVGGSQQSARTIIFEPNKQISISDMDVYEAGVGDSLQLSYSVSNRKYCQPIQGNSSNCQTISIAQANIIKSKDGKFDKPVYFVSGLNVSANGVNSGVYDLEKYWSTFKLKDVFKTLLDAGKDIVFIGYNTHSEYVENAVGQLIHYVETRHKQGDYHSTMVGYSYGGIMGRKALNRFEDSTYQHEFANYISIDAPHKGAIIPPSFIHAVERIKSRLDDVNKLCSTTLNSACNVDKERKQMGALLADMTEGAAKNLLVTGDNSYTYFNDLDAQGLPSTYNVAFSNGSYTGTSQGLPLGTEMAKFENDYKAYGKREYTLQIQDLSSSSTSPNYKAPFYYRNYVLENAPGSYAIDGNMVNSFLRKPDGTVKDNVTILHTNLLSSNKAPTFITTDSALALDVNDADVAYDLSSVATPFDKVYAVNGKNLSHSDFTYHRRSLLYQINKKEIDTVVTVITSTMLLE</sequence>
<dbReference type="InterPro" id="IPR029058">
    <property type="entry name" value="AB_hydrolase_fold"/>
</dbReference>
<dbReference type="InterPro" id="IPR007751">
    <property type="entry name" value="DUF676_lipase-like"/>
</dbReference>